<dbReference type="SUPFAM" id="SSF52317">
    <property type="entry name" value="Class I glutamine amidotransferase-like"/>
    <property type="match status" value="1"/>
</dbReference>
<dbReference type="InterPro" id="IPR013529">
    <property type="entry name" value="Glyco_hydro_42_N"/>
</dbReference>
<dbReference type="InterPro" id="IPR013738">
    <property type="entry name" value="Beta_galactosidase_Trimer"/>
</dbReference>
<dbReference type="InterPro" id="IPR003476">
    <property type="entry name" value="Glyco_hydro_42"/>
</dbReference>
<keyword evidence="4 6" id="KW-0378">Hydrolase</keyword>
<comment type="similarity">
    <text evidence="2 6">Belongs to the glycosyl hydrolase 42 family.</text>
</comment>
<gene>
    <name evidence="9" type="ORF">JOE57_001046</name>
</gene>
<evidence type="ECO:0000313" key="10">
    <source>
        <dbReference type="Proteomes" id="UP000704762"/>
    </source>
</evidence>
<dbReference type="InterPro" id="IPR013780">
    <property type="entry name" value="Glyco_hydro_b"/>
</dbReference>
<evidence type="ECO:0000256" key="2">
    <source>
        <dbReference type="ARBA" id="ARBA00005940"/>
    </source>
</evidence>
<accession>A0ABS2RGJ3</accession>
<dbReference type="Gene3D" id="3.40.50.880">
    <property type="match status" value="1"/>
</dbReference>
<dbReference type="PANTHER" id="PTHR36447">
    <property type="entry name" value="BETA-GALACTOSIDASE GANA"/>
    <property type="match status" value="1"/>
</dbReference>
<dbReference type="GO" id="GO:0004565">
    <property type="term" value="F:beta-galactosidase activity"/>
    <property type="evidence" value="ECO:0007669"/>
    <property type="project" value="UniProtKB-EC"/>
</dbReference>
<dbReference type="Pfam" id="PF08532">
    <property type="entry name" value="Glyco_hydro_42M"/>
    <property type="match status" value="1"/>
</dbReference>
<evidence type="ECO:0000256" key="5">
    <source>
        <dbReference type="ARBA" id="ARBA00023295"/>
    </source>
</evidence>
<dbReference type="PANTHER" id="PTHR36447:SF1">
    <property type="entry name" value="BETA-GALACTOSIDASE GANA"/>
    <property type="match status" value="1"/>
</dbReference>
<dbReference type="CDD" id="cd03143">
    <property type="entry name" value="A4_beta-galactosidase_middle_domain"/>
    <property type="match status" value="1"/>
</dbReference>
<protein>
    <recommendedName>
        <fullName evidence="3 6">Beta-galactosidase</fullName>
        <shortName evidence="6">Beta-gal</shortName>
        <ecNumber evidence="3 6">3.2.1.23</ecNumber>
    </recommendedName>
</protein>
<keyword evidence="5 6" id="KW-0326">Glycosidase</keyword>
<dbReference type="RefSeq" id="WP_204916716.1">
    <property type="nucleotide sequence ID" value="NZ_BAAAQP010000011.1"/>
</dbReference>
<evidence type="ECO:0000259" key="8">
    <source>
        <dbReference type="Pfam" id="PF08532"/>
    </source>
</evidence>
<dbReference type="Proteomes" id="UP000704762">
    <property type="component" value="Unassembled WGS sequence"/>
</dbReference>
<evidence type="ECO:0000256" key="1">
    <source>
        <dbReference type="ARBA" id="ARBA00001412"/>
    </source>
</evidence>
<evidence type="ECO:0000256" key="3">
    <source>
        <dbReference type="ARBA" id="ARBA00012756"/>
    </source>
</evidence>
<proteinExistence type="inferred from homology"/>
<dbReference type="SUPFAM" id="SSF51445">
    <property type="entry name" value="(Trans)glycosidases"/>
    <property type="match status" value="1"/>
</dbReference>
<evidence type="ECO:0000256" key="4">
    <source>
        <dbReference type="ARBA" id="ARBA00022801"/>
    </source>
</evidence>
<name>A0ABS2RGJ3_9ACTN</name>
<keyword evidence="10" id="KW-1185">Reference proteome</keyword>
<evidence type="ECO:0000313" key="9">
    <source>
        <dbReference type="EMBL" id="MBM7798125.1"/>
    </source>
</evidence>
<dbReference type="InterPro" id="IPR029062">
    <property type="entry name" value="Class_I_gatase-like"/>
</dbReference>
<feature type="domain" description="Glycoside hydrolase family 42 N-terminal" evidence="7">
    <location>
        <begin position="15"/>
        <end position="381"/>
    </location>
</feature>
<dbReference type="EMBL" id="JAFBCF010000001">
    <property type="protein sequence ID" value="MBM7798125.1"/>
    <property type="molecule type" value="Genomic_DNA"/>
</dbReference>
<evidence type="ECO:0000256" key="6">
    <source>
        <dbReference type="PIRNR" id="PIRNR001084"/>
    </source>
</evidence>
<dbReference type="Pfam" id="PF02449">
    <property type="entry name" value="Glyco_hydro_42"/>
    <property type="match status" value="1"/>
</dbReference>
<dbReference type="PIRSF" id="PIRSF001084">
    <property type="entry name" value="B-galactosidase"/>
    <property type="match status" value="1"/>
</dbReference>
<organism evidence="9 10">
    <name type="scientific">Microlunatus panaciterrae</name>
    <dbReference type="NCBI Taxonomy" id="400768"/>
    <lineage>
        <taxon>Bacteria</taxon>
        <taxon>Bacillati</taxon>
        <taxon>Actinomycetota</taxon>
        <taxon>Actinomycetes</taxon>
        <taxon>Propionibacteriales</taxon>
        <taxon>Propionibacteriaceae</taxon>
        <taxon>Microlunatus</taxon>
    </lineage>
</organism>
<comment type="catalytic activity">
    <reaction evidence="1 6">
        <text>Hydrolysis of terminal non-reducing beta-D-galactose residues in beta-D-galactosides.</text>
        <dbReference type="EC" id="3.2.1.23"/>
    </reaction>
</comment>
<dbReference type="InterPro" id="IPR017853">
    <property type="entry name" value="GH"/>
</dbReference>
<evidence type="ECO:0000259" key="7">
    <source>
        <dbReference type="Pfam" id="PF02449"/>
    </source>
</evidence>
<feature type="domain" description="Beta-galactosidase trimerisation" evidence="8">
    <location>
        <begin position="392"/>
        <end position="597"/>
    </location>
</feature>
<dbReference type="Gene3D" id="2.60.40.1180">
    <property type="entry name" value="Golgi alpha-mannosidase II"/>
    <property type="match status" value="1"/>
</dbReference>
<dbReference type="Gene3D" id="3.20.20.80">
    <property type="entry name" value="Glycosidases"/>
    <property type="match status" value="1"/>
</dbReference>
<sequence length="663" mass="73407">MSAVTASRGLLYGADYNPEQWPPAVWREDVALMRQAGVNLATVGVFSWAMLEPAPGEWDFGWLDDVLALLTDNGIGVDLATPTASPPPWLGHRWPDALTVNRDGVRMSNGSRNHFCPTSERYRERSRAVVAELVNRYASHPGVVMWHVGNEFGQVCHCDSCAVAFRSWLRARYGDLAGLNQAWGTSFWSQRYSEWAEVVPPRAAPYLINPSQQLDFRRFASDALRELYLEQRRIIAEQAPHVPVTTNFMGFFPHVDYHSWAEEIDVIADDSYPDPADPQAPMDTALTHDLMRSLSDGRGWMLMEQAAGAVNWRDHNVPKTPQRMRLDSLQAIARGSDGSCFFQWRASTFGAERFHSALLPHAGADTEVFRGVCRHGADLARLKEVAGSRSHASVALLFDWSSWWAAEEDAMPSRRLRVLDQLRSWYRPLWRAGVLVDVRSAGDDLFGYPVVLAPQLYLVDDEALAGLRDYVRQGGHLVLGPFSAVADSRGHLRPGRFPVGLTEVIGGSGEEWLPLPDGIRTGLLSERLGDGEARTWGERLRAEGADVMASFTGGPLDGLPAVLDHRFGAGRACYLGTVPAPAQLERLLDMVLTGAGVAADRERPPVDVEVVRRGEALFVINHGWDERGISVPHPVRDLLTDTVHSATVPIPAQDARVLIEESR</sequence>
<dbReference type="EC" id="3.2.1.23" evidence="3 6"/>
<reference evidence="9 10" key="1">
    <citation type="submission" date="2021-01" db="EMBL/GenBank/DDBJ databases">
        <title>Sequencing the genomes of 1000 actinobacteria strains.</title>
        <authorList>
            <person name="Klenk H.-P."/>
        </authorList>
    </citation>
    <scope>NUCLEOTIDE SEQUENCE [LARGE SCALE GENOMIC DNA]</scope>
    <source>
        <strain evidence="9 10">DSM 18662</strain>
    </source>
</reference>
<comment type="caution">
    <text evidence="9">The sequence shown here is derived from an EMBL/GenBank/DDBJ whole genome shotgun (WGS) entry which is preliminary data.</text>
</comment>